<dbReference type="SUPFAM" id="SSF56601">
    <property type="entry name" value="beta-lactamase/transpeptidase-like"/>
    <property type="match status" value="1"/>
</dbReference>
<evidence type="ECO:0000313" key="16">
    <source>
        <dbReference type="EMBL" id="MBU3841496.1"/>
    </source>
</evidence>
<evidence type="ECO:0000256" key="12">
    <source>
        <dbReference type="ARBA" id="ARBA00023316"/>
    </source>
</evidence>
<dbReference type="GO" id="GO:0071555">
    <property type="term" value="P:cell wall organization"/>
    <property type="evidence" value="ECO:0007669"/>
    <property type="project" value="UniProtKB-KW"/>
</dbReference>
<dbReference type="PANTHER" id="PTHR30627">
    <property type="entry name" value="PEPTIDOGLYCAN D,D-TRANSPEPTIDASE"/>
    <property type="match status" value="1"/>
</dbReference>
<dbReference type="InterPro" id="IPR012338">
    <property type="entry name" value="Beta-lactam/transpept-like"/>
</dbReference>
<evidence type="ECO:0000256" key="11">
    <source>
        <dbReference type="ARBA" id="ARBA00023136"/>
    </source>
</evidence>
<dbReference type="InterPro" id="IPR017790">
    <property type="entry name" value="Penicillin-binding_protein_2"/>
</dbReference>
<keyword evidence="9" id="KW-0573">Peptidoglycan synthesis</keyword>
<dbReference type="GO" id="GO:0009002">
    <property type="term" value="F:serine-type D-Ala-D-Ala carboxypeptidase activity"/>
    <property type="evidence" value="ECO:0007669"/>
    <property type="project" value="UniProtKB-EC"/>
</dbReference>
<feature type="domain" description="Penicillin-binding protein dimerisation" evidence="15">
    <location>
        <begin position="64"/>
        <end position="233"/>
    </location>
</feature>
<name>A0A9E2NY32_9FUSO</name>
<dbReference type="Gene3D" id="3.30.1390.30">
    <property type="entry name" value="Penicillin-binding protein 2a, domain 3"/>
    <property type="match status" value="1"/>
</dbReference>
<evidence type="ECO:0000256" key="3">
    <source>
        <dbReference type="ARBA" id="ARBA00022475"/>
    </source>
</evidence>
<dbReference type="GO" id="GO:0005886">
    <property type="term" value="C:plasma membrane"/>
    <property type="evidence" value="ECO:0007669"/>
    <property type="project" value="UniProtKB-SubCell"/>
</dbReference>
<evidence type="ECO:0000256" key="8">
    <source>
        <dbReference type="ARBA" id="ARBA00022960"/>
    </source>
</evidence>
<dbReference type="AlphaFoldDB" id="A0A9E2NY32"/>
<dbReference type="PANTHER" id="PTHR30627:SF2">
    <property type="entry name" value="PEPTIDOGLYCAN D,D-TRANSPEPTIDASE MRDA"/>
    <property type="match status" value="1"/>
</dbReference>
<comment type="caution">
    <text evidence="16">The sequence shown here is derived from an EMBL/GenBank/DDBJ whole genome shotgun (WGS) entry which is preliminary data.</text>
</comment>
<comment type="subcellular location">
    <subcellularLocation>
        <location evidence="2">Cell membrane</location>
    </subcellularLocation>
    <subcellularLocation>
        <location evidence="1">Membrane</location>
        <topology evidence="1">Single-pass membrane protein</topology>
    </subcellularLocation>
</comment>
<gene>
    <name evidence="16" type="primary">mrdA</name>
    <name evidence="16" type="ORF">IAA47_00605</name>
</gene>
<dbReference type="Pfam" id="PF03717">
    <property type="entry name" value="PBP_dimer"/>
    <property type="match status" value="1"/>
</dbReference>
<dbReference type="EC" id="3.4.16.4" evidence="16"/>
<accession>A0A9E2NY32</accession>
<keyword evidence="7 16" id="KW-0378">Hydrolase</keyword>
<evidence type="ECO:0000256" key="10">
    <source>
        <dbReference type="ARBA" id="ARBA00022989"/>
    </source>
</evidence>
<evidence type="ECO:0000256" key="7">
    <source>
        <dbReference type="ARBA" id="ARBA00022801"/>
    </source>
</evidence>
<proteinExistence type="predicted"/>
<protein>
    <submittedName>
        <fullName evidence="16">Penicillin-binding protein 2</fullName>
        <ecNumber evidence="16">3.4.16.4</ecNumber>
    </submittedName>
</protein>
<keyword evidence="10 13" id="KW-1133">Transmembrane helix</keyword>
<dbReference type="GO" id="GO:0008360">
    <property type="term" value="P:regulation of cell shape"/>
    <property type="evidence" value="ECO:0007669"/>
    <property type="project" value="UniProtKB-KW"/>
</dbReference>
<evidence type="ECO:0000256" key="2">
    <source>
        <dbReference type="ARBA" id="ARBA00004236"/>
    </source>
</evidence>
<feature type="domain" description="Penicillin-binding protein transpeptidase" evidence="14">
    <location>
        <begin position="269"/>
        <end position="590"/>
    </location>
</feature>
<dbReference type="NCBIfam" id="TIGR03423">
    <property type="entry name" value="pbp2_mrdA"/>
    <property type="match status" value="1"/>
</dbReference>
<dbReference type="Pfam" id="PF00905">
    <property type="entry name" value="Transpeptidase"/>
    <property type="match status" value="1"/>
</dbReference>
<reference evidence="16" key="1">
    <citation type="journal article" date="2021" name="PeerJ">
        <title>Extensive microbial diversity within the chicken gut microbiome revealed by metagenomics and culture.</title>
        <authorList>
            <person name="Gilroy R."/>
            <person name="Ravi A."/>
            <person name="Getino M."/>
            <person name="Pursley I."/>
            <person name="Horton D.L."/>
            <person name="Alikhan N.F."/>
            <person name="Baker D."/>
            <person name="Gharbi K."/>
            <person name="Hall N."/>
            <person name="Watson M."/>
            <person name="Adriaenssens E.M."/>
            <person name="Foster-Nyarko E."/>
            <person name="Jarju S."/>
            <person name="Secka A."/>
            <person name="Antonio M."/>
            <person name="Oren A."/>
            <person name="Chaudhuri R.R."/>
            <person name="La Ragione R."/>
            <person name="Hildebrand F."/>
            <person name="Pallen M.J."/>
        </authorList>
    </citation>
    <scope>NUCLEOTIDE SEQUENCE</scope>
    <source>
        <strain evidence="16">A6-441</strain>
    </source>
</reference>
<keyword evidence="5" id="KW-0645">Protease</keyword>
<keyword evidence="6 13" id="KW-0812">Transmembrane</keyword>
<organism evidence="16 17">
    <name type="scientific">Candidatus Fusobacterium pullicola</name>
    <dbReference type="NCBI Taxonomy" id="2838601"/>
    <lineage>
        <taxon>Bacteria</taxon>
        <taxon>Fusobacteriati</taxon>
        <taxon>Fusobacteriota</taxon>
        <taxon>Fusobacteriia</taxon>
        <taxon>Fusobacteriales</taxon>
        <taxon>Fusobacteriaceae</taxon>
        <taxon>Fusobacterium</taxon>
    </lineage>
</organism>
<keyword evidence="16" id="KW-0121">Carboxypeptidase</keyword>
<keyword evidence="4" id="KW-0997">Cell inner membrane</keyword>
<dbReference type="GO" id="GO:0071972">
    <property type="term" value="F:peptidoglycan L,D-transpeptidase activity"/>
    <property type="evidence" value="ECO:0007669"/>
    <property type="project" value="TreeGrafter"/>
</dbReference>
<evidence type="ECO:0000256" key="1">
    <source>
        <dbReference type="ARBA" id="ARBA00004167"/>
    </source>
</evidence>
<keyword evidence="12" id="KW-0961">Cell wall biogenesis/degradation</keyword>
<evidence type="ECO:0000256" key="4">
    <source>
        <dbReference type="ARBA" id="ARBA00022519"/>
    </source>
</evidence>
<dbReference type="EMBL" id="JAHLFN010000010">
    <property type="protein sequence ID" value="MBU3841496.1"/>
    <property type="molecule type" value="Genomic_DNA"/>
</dbReference>
<dbReference type="Gene3D" id="3.40.710.10">
    <property type="entry name" value="DD-peptidase/beta-lactamase superfamily"/>
    <property type="match status" value="1"/>
</dbReference>
<evidence type="ECO:0000256" key="6">
    <source>
        <dbReference type="ARBA" id="ARBA00022692"/>
    </source>
</evidence>
<dbReference type="Gene3D" id="3.90.1310.10">
    <property type="entry name" value="Penicillin-binding protein 2a (Domain 2)"/>
    <property type="match status" value="1"/>
</dbReference>
<evidence type="ECO:0000256" key="13">
    <source>
        <dbReference type="SAM" id="Phobius"/>
    </source>
</evidence>
<dbReference type="InterPro" id="IPR005311">
    <property type="entry name" value="PBP_dimer"/>
</dbReference>
<feature type="transmembrane region" description="Helical" evidence="13">
    <location>
        <begin position="21"/>
        <end position="41"/>
    </location>
</feature>
<sequence length="618" mass="70229">MKKLKRRNINIKLGEENSTRDIILKAFILIVFLLVGLRMFYLQVLMGDKYSYLSQRNRIKLKEIEAPRGKIFDSKGRLVVTNGSGYRLVYLQERKQTPEILKEISEVTGYTEDYIAKKIKYGEIFPYTRENVIIDDLKPEIAHKLMEQLIDYPYLQVQTYSKRRYLYDNVAAHSIGYVKKISEKEYERLKDAGYGPRDIIGKDGLESEYDKELQGEDGYEYIEVNALNKLQRKIEEKKNPVPGKDMYMTLDMELQEYMEKQFEEDGRAGAFIALNPKNGEILTMVSYPTYSLNMFSSQISYDEWDKIINDPRKPLANKAIAGEYPPGSVFKVVSAIAFLENGVDPKEQYYDKTGYYQIGKWKWRAWKAGGHGYTDMKKSIVESANPYYYRYSDKIGHKPIIDVAASFGLGEKTGIDIPGEKKGLLPDTVWKKKVIGSGWFKGDTILLSIGQGYLLVTPLQIANLYAAIANRGEVVYTPHLVKEFHDSDGNIFPTKLHEKEIGKYPKSYYNILNDALVATVSQDNGTTKVLRTNGIKVAAKSGSAQNAHSKITHAWVAGYFPADNPEIVFATILEEAGGGGAVAGGMTRRFIDKYLEIKNRPTDDPKSENIIESNKESL</sequence>
<dbReference type="GO" id="GO:0009252">
    <property type="term" value="P:peptidoglycan biosynthetic process"/>
    <property type="evidence" value="ECO:0007669"/>
    <property type="project" value="UniProtKB-KW"/>
</dbReference>
<dbReference type="GO" id="GO:0006508">
    <property type="term" value="P:proteolysis"/>
    <property type="evidence" value="ECO:0007669"/>
    <property type="project" value="UniProtKB-KW"/>
</dbReference>
<dbReference type="GO" id="GO:0008658">
    <property type="term" value="F:penicillin binding"/>
    <property type="evidence" value="ECO:0007669"/>
    <property type="project" value="InterPro"/>
</dbReference>
<keyword evidence="8" id="KW-0133">Cell shape</keyword>
<evidence type="ECO:0000259" key="14">
    <source>
        <dbReference type="Pfam" id="PF00905"/>
    </source>
</evidence>
<evidence type="ECO:0000313" key="17">
    <source>
        <dbReference type="Proteomes" id="UP000724657"/>
    </source>
</evidence>
<dbReference type="SUPFAM" id="SSF56519">
    <property type="entry name" value="Penicillin binding protein dimerisation domain"/>
    <property type="match status" value="1"/>
</dbReference>
<keyword evidence="3" id="KW-1003">Cell membrane</keyword>
<evidence type="ECO:0000256" key="5">
    <source>
        <dbReference type="ARBA" id="ARBA00022670"/>
    </source>
</evidence>
<dbReference type="InterPro" id="IPR050515">
    <property type="entry name" value="Beta-lactam/transpept"/>
</dbReference>
<dbReference type="InterPro" id="IPR001460">
    <property type="entry name" value="PCN-bd_Tpept"/>
</dbReference>
<evidence type="ECO:0000256" key="9">
    <source>
        <dbReference type="ARBA" id="ARBA00022984"/>
    </source>
</evidence>
<keyword evidence="11 13" id="KW-0472">Membrane</keyword>
<dbReference type="Proteomes" id="UP000724657">
    <property type="component" value="Unassembled WGS sequence"/>
</dbReference>
<evidence type="ECO:0000259" key="15">
    <source>
        <dbReference type="Pfam" id="PF03717"/>
    </source>
</evidence>
<reference evidence="16" key="2">
    <citation type="submission" date="2021-04" db="EMBL/GenBank/DDBJ databases">
        <authorList>
            <person name="Gilroy R."/>
        </authorList>
    </citation>
    <scope>NUCLEOTIDE SEQUENCE</scope>
    <source>
        <strain evidence="16">A6-441</strain>
    </source>
</reference>
<dbReference type="InterPro" id="IPR036138">
    <property type="entry name" value="PBP_dimer_sf"/>
</dbReference>